<feature type="compositionally biased region" description="Basic and acidic residues" evidence="4">
    <location>
        <begin position="994"/>
        <end position="1007"/>
    </location>
</feature>
<feature type="region of interest" description="Disordered" evidence="4">
    <location>
        <begin position="351"/>
        <end position="577"/>
    </location>
</feature>
<feature type="compositionally biased region" description="Basic and acidic residues" evidence="4">
    <location>
        <begin position="1561"/>
        <end position="1572"/>
    </location>
</feature>
<evidence type="ECO:0000256" key="1">
    <source>
        <dbReference type="ARBA" id="ARBA00022603"/>
    </source>
</evidence>
<feature type="region of interest" description="Disordered" evidence="4">
    <location>
        <begin position="1789"/>
        <end position="1812"/>
    </location>
</feature>
<evidence type="ECO:0000313" key="8">
    <source>
        <dbReference type="Proteomes" id="UP001217089"/>
    </source>
</evidence>
<feature type="compositionally biased region" description="Basic and acidic residues" evidence="4">
    <location>
        <begin position="1040"/>
        <end position="1050"/>
    </location>
</feature>
<dbReference type="SMART" id="SM00317">
    <property type="entry name" value="SET"/>
    <property type="match status" value="1"/>
</dbReference>
<keyword evidence="2" id="KW-0808">Transferase</keyword>
<feature type="compositionally biased region" description="Polar residues" evidence="4">
    <location>
        <begin position="1400"/>
        <end position="1420"/>
    </location>
</feature>
<feature type="compositionally biased region" description="Basic and acidic residues" evidence="4">
    <location>
        <begin position="1439"/>
        <end position="1450"/>
    </location>
</feature>
<feature type="compositionally biased region" description="Basic and acidic residues" evidence="4">
    <location>
        <begin position="13"/>
        <end position="25"/>
    </location>
</feature>
<feature type="region of interest" description="Disordered" evidence="4">
    <location>
        <begin position="1465"/>
        <end position="1519"/>
    </location>
</feature>
<feature type="region of interest" description="Disordered" evidence="4">
    <location>
        <begin position="275"/>
        <end position="338"/>
    </location>
</feature>
<feature type="compositionally biased region" description="Basic and acidic residues" evidence="4">
    <location>
        <begin position="364"/>
        <end position="425"/>
    </location>
</feature>
<feature type="compositionally biased region" description="Low complexity" evidence="4">
    <location>
        <begin position="1792"/>
        <end position="1809"/>
    </location>
</feature>
<feature type="compositionally biased region" description="Low complexity" evidence="4">
    <location>
        <begin position="507"/>
        <end position="523"/>
    </location>
</feature>
<dbReference type="InterPro" id="IPR044437">
    <property type="entry name" value="SETD2/Set2_SET"/>
</dbReference>
<name>A0ABQ9FUK7_TEGGR</name>
<feature type="region of interest" description="Disordered" evidence="4">
    <location>
        <begin position="1"/>
        <end position="27"/>
    </location>
</feature>
<evidence type="ECO:0000313" key="7">
    <source>
        <dbReference type="EMBL" id="KAJ8320909.1"/>
    </source>
</evidence>
<evidence type="ECO:0000256" key="4">
    <source>
        <dbReference type="SAM" id="MobiDB-lite"/>
    </source>
</evidence>
<feature type="compositionally biased region" description="Basic and acidic residues" evidence="4">
    <location>
        <begin position="1075"/>
        <end position="1091"/>
    </location>
</feature>
<sequence>MEKCQKKGKTRKKEASQEKEIEPHQGIETFQGKEMTNLKVKGQKVKMIGQIEKDQRKEMTSQLEVILKTKIGIILKKDLIEITHKIRTKVIGKVDQRDDDQALVVNHLVQDQIQIQLIQTILDHENQMGKMTTTIQGGEREVDLKIGIITGQIVHVETSSQLQKDSQSGEGDGKVYKFSFKKSMAERKLTKPVGMVFGEDTEETASKDAEKPSHLGKLEPFAKEQNKGISRRITPRHQQQQQGMAIPKVISPIVTEGKVKSRWSDIASASVAIDTTDELKEQVSTAEEQKEITDKKETSSLEKKHEQFILGLTRESVDKDHKYRDERERDKGDYDGDRYDYREKRKWKDYDYERSSRHRRSTGHSRERSRDRSRDRSWDRERSRDMKDRDRRKGYDRAYDRGHSSRDKRYDRHYSSRDKDYGDRYRSRRKSKRDDKYYSDEDEYDDRYKDRRKRSHRDSDDDDERHRRDSRRRKSYKEDDSDSESHSEGESMSAAGATPLTNVGDPVYSQQTTSVQVSQQGQTLLPQPVPGQAELPPPPPSQPPGVGQPMVGQQMYPPSQQPVVTSQVYTQPSQTVPGVPPDQMYVQQPGQVMQGMPQEQQMYMQQNQVPQVPVTPDQQVYGAPNQMISNQMFEPSVQSQANMAQNVASQVFDPSSQQPNQMVPPQMFEQPGQQQQGVFPTNQQMFIQQNQPVDQPIMGQHQSQMPLDQPIMGQHQSQMPIDQPIMGQPPMAQMHPLNQNIPQHMVPEQSGPHGFVPPNQQIQNFLPGSPAEMHAFSQQQPKDRFTGGNRQQRFIPGNIPRPGLGMPLGPQKPSMQEQFPDMRRQMPGPRPLMKIQVKPPQVLQQSPDSRPSSTTGQKLVRQSSEESQKNISEWSDKKPTFQPAVNKKTEVSSIGDSAVGSSDEVVKKDNQKKEIDIDETSSKTPDIDTKKESEKVDAKEPEKSEKPEQQSQVTSSPLPHTQVTGLSIKLRMKQEFQAEKEMDQSTTPPQAQVKPEKVKSRWRRFSELDLTGNSPNADEVPSSTVEDITSEAPSDTEDLAAVKEDQKSGKTQESANYDAWDPASDISIQPAPPPPKKEFTKKEKKEKDKENVQNSDVTSGSAKPETTPSEKVPAPPKEEEEEEGKPPPFERIEENIYLGERKVSKKMKQVRRMLCDCTTSKEDREMGYEACGEDCLNRMLYIEWYVRQYSDVEPFQTDWKGFGLRANKALKAGQFIMEYVGEVLDYRQFKSRSKQYAKSGNIHHYFMALNADEVIDATLKGNISRFINHSCDPNSETQKWTVNGTLRVGFFVRKDIEPGTELTFDYQFESYGEAQRCFCGASNCRGILSTLKMLPITNKTVLKDSKILSIVERWAGDEDNGDQSSPSVSSTPVKDKDVPSILNITKDNKQTKKKVKFADETSSSDNESRTSGNDNFSDITGNDLYTDFEGSPNAQSPSKRPDSKSKKDIGVSELCRQVLDKKEPLLETLTKEFSQDSSSEDKGETSADSTNGSDNKESNLEMAIADSSSKEESPSEDLASFAAELLQHWSDLKEIFKIPKKQQVEERKRIERELTSSSNGRRMERFERSQDRYRHRVAGWDTGKKRKRSQPPPPPPPSSDDGARKSLLPTPPKMSKQERRELFEAQVKAQDEMMAEQQRQEQEAYLQYQQQVLNDPNYMFYQQDPNCQSMPGMPMHPGMMQTPDMMQPGMEPGMDQQFMDPSMAQQMMNPEQFAMAQHQQQFMEGQQPFMDMSQGQPQPDMYNQQMQTPFVTAQGITTQGQPLMQPNNMQVPQDQAQAMQAPVADTQFPFMSSSQGPVLQQQQQSQLPLPSNPAMQMNDPQNLAYLQQVILTLSLIIL</sequence>
<evidence type="ECO:0000256" key="3">
    <source>
        <dbReference type="ARBA" id="ARBA00022691"/>
    </source>
</evidence>
<reference evidence="7 8" key="1">
    <citation type="submission" date="2022-12" db="EMBL/GenBank/DDBJ databases">
        <title>Chromosome-level genome of Tegillarca granosa.</title>
        <authorList>
            <person name="Kim J."/>
        </authorList>
    </citation>
    <scope>NUCLEOTIDE SEQUENCE [LARGE SCALE GENOMIC DNA]</scope>
    <source>
        <strain evidence="7">Teg-2019</strain>
        <tissue evidence="7">Adductor muscle</tissue>
    </source>
</reference>
<dbReference type="PROSITE" id="PS50868">
    <property type="entry name" value="POST_SET"/>
    <property type="match status" value="1"/>
</dbReference>
<evidence type="ECO:0000259" key="6">
    <source>
        <dbReference type="PROSITE" id="PS50868"/>
    </source>
</evidence>
<dbReference type="InterPro" id="IPR042294">
    <property type="entry name" value="SETD2_animal"/>
</dbReference>
<evidence type="ECO:0000256" key="2">
    <source>
        <dbReference type="ARBA" id="ARBA00022679"/>
    </source>
</evidence>
<feature type="compositionally biased region" description="Basic and acidic residues" evidence="4">
    <location>
        <begin position="904"/>
        <end position="915"/>
    </location>
</feature>
<feature type="domain" description="SET" evidence="5">
    <location>
        <begin position="1190"/>
        <end position="1307"/>
    </location>
</feature>
<feature type="compositionally biased region" description="Basic and acidic residues" evidence="4">
    <location>
        <begin position="1124"/>
        <end position="1133"/>
    </location>
</feature>
<keyword evidence="1" id="KW-0489">Methyltransferase</keyword>
<evidence type="ECO:0000259" key="5">
    <source>
        <dbReference type="PROSITE" id="PS50280"/>
    </source>
</evidence>
<keyword evidence="3" id="KW-0949">S-adenosyl-L-methionine</keyword>
<keyword evidence="8" id="KW-1185">Reference proteome</keyword>
<dbReference type="InterPro" id="IPR046341">
    <property type="entry name" value="SET_dom_sf"/>
</dbReference>
<dbReference type="Pfam" id="PF00856">
    <property type="entry name" value="SET"/>
    <property type="match status" value="1"/>
</dbReference>
<feature type="region of interest" description="Disordered" evidence="4">
    <location>
        <begin position="781"/>
        <end position="1133"/>
    </location>
</feature>
<dbReference type="Proteomes" id="UP001217089">
    <property type="component" value="Unassembled WGS sequence"/>
</dbReference>
<dbReference type="EMBL" id="JARBDR010000141">
    <property type="protein sequence ID" value="KAJ8320909.1"/>
    <property type="molecule type" value="Genomic_DNA"/>
</dbReference>
<dbReference type="Gene3D" id="2.170.270.10">
    <property type="entry name" value="SET domain"/>
    <property type="match status" value="1"/>
</dbReference>
<feature type="compositionally biased region" description="Basic and acidic residues" evidence="4">
    <location>
        <begin position="863"/>
        <end position="879"/>
    </location>
</feature>
<feature type="region of interest" description="Disordered" evidence="4">
    <location>
        <begin position="1538"/>
        <end position="1618"/>
    </location>
</feature>
<accession>A0ABQ9FUK7</accession>
<gene>
    <name evidence="7" type="ORF">KUTeg_002496</name>
</gene>
<feature type="region of interest" description="Disordered" evidence="4">
    <location>
        <begin position="1356"/>
        <end position="1450"/>
    </location>
</feature>
<feature type="compositionally biased region" description="Polar residues" evidence="4">
    <location>
        <begin position="556"/>
        <end position="576"/>
    </location>
</feature>
<dbReference type="SUPFAM" id="SSF82199">
    <property type="entry name" value="SET domain"/>
    <property type="match status" value="1"/>
</dbReference>
<feature type="compositionally biased region" description="Basic and acidic residues" evidence="4">
    <location>
        <begin position="972"/>
        <end position="983"/>
    </location>
</feature>
<dbReference type="PROSITE" id="PS50280">
    <property type="entry name" value="SET"/>
    <property type="match status" value="1"/>
</dbReference>
<feature type="compositionally biased region" description="Basic and acidic residues" evidence="4">
    <location>
        <begin position="925"/>
        <end position="948"/>
    </location>
</feature>
<dbReference type="CDD" id="cd19172">
    <property type="entry name" value="SET_SETD2"/>
    <property type="match status" value="1"/>
</dbReference>
<feature type="compositionally biased region" description="Polar residues" evidence="4">
    <location>
        <begin position="953"/>
        <end position="965"/>
    </location>
</feature>
<feature type="compositionally biased region" description="Polar residues" evidence="4">
    <location>
        <begin position="1011"/>
        <end position="1033"/>
    </location>
</feature>
<organism evidence="7 8">
    <name type="scientific">Tegillarca granosa</name>
    <name type="common">Malaysian cockle</name>
    <name type="synonym">Anadara granosa</name>
    <dbReference type="NCBI Taxonomy" id="220873"/>
    <lineage>
        <taxon>Eukaryota</taxon>
        <taxon>Metazoa</taxon>
        <taxon>Spiralia</taxon>
        <taxon>Lophotrochozoa</taxon>
        <taxon>Mollusca</taxon>
        <taxon>Bivalvia</taxon>
        <taxon>Autobranchia</taxon>
        <taxon>Pteriomorphia</taxon>
        <taxon>Arcoida</taxon>
        <taxon>Arcoidea</taxon>
        <taxon>Arcidae</taxon>
        <taxon>Tegillarca</taxon>
    </lineage>
</organism>
<feature type="compositionally biased region" description="Low complexity" evidence="4">
    <location>
        <begin position="544"/>
        <end position="554"/>
    </location>
</feature>
<dbReference type="SMART" id="SM00508">
    <property type="entry name" value="PostSET"/>
    <property type="match status" value="1"/>
</dbReference>
<feature type="domain" description="Post-SET" evidence="6">
    <location>
        <begin position="1313"/>
        <end position="1329"/>
    </location>
</feature>
<feature type="compositionally biased region" description="Polar residues" evidence="4">
    <location>
        <begin position="1092"/>
        <end position="1107"/>
    </location>
</feature>
<dbReference type="PANTHER" id="PTHR46711">
    <property type="entry name" value="HISTONE-LYSINE N-METHYLTRANSFERASE SETD2"/>
    <property type="match status" value="1"/>
</dbReference>
<feature type="compositionally biased region" description="Basic and acidic residues" evidence="4">
    <location>
        <begin position="1538"/>
        <end position="1554"/>
    </location>
</feature>
<feature type="compositionally biased region" description="Polar residues" evidence="4">
    <location>
        <begin position="1362"/>
        <end position="1372"/>
    </location>
</feature>
<dbReference type="InterPro" id="IPR003616">
    <property type="entry name" value="Post-SET_dom"/>
</dbReference>
<feature type="compositionally biased region" description="Basic residues" evidence="4">
    <location>
        <begin position="1"/>
        <end position="12"/>
    </location>
</feature>
<feature type="compositionally biased region" description="Basic and acidic residues" evidence="4">
    <location>
        <begin position="315"/>
        <end position="338"/>
    </location>
</feature>
<dbReference type="InterPro" id="IPR001214">
    <property type="entry name" value="SET_dom"/>
</dbReference>
<feature type="compositionally biased region" description="Basic and acidic residues" evidence="4">
    <location>
        <begin position="1465"/>
        <end position="1485"/>
    </location>
</feature>
<protein>
    <submittedName>
        <fullName evidence="7">Uncharacterized protein</fullName>
    </submittedName>
</protein>
<comment type="caution">
    <text evidence="7">The sequence shown here is derived from an EMBL/GenBank/DDBJ whole genome shotgun (WGS) entry which is preliminary data.</text>
</comment>
<feature type="compositionally biased region" description="Polar residues" evidence="4">
    <location>
        <begin position="842"/>
        <end position="862"/>
    </location>
</feature>
<dbReference type="PANTHER" id="PTHR46711:SF1">
    <property type="entry name" value="HISTONE-LYSINE N-METHYLTRANSFERASE SETD2"/>
    <property type="match status" value="1"/>
</dbReference>
<feature type="compositionally biased region" description="Basic and acidic residues" evidence="4">
    <location>
        <begin position="277"/>
        <end position="307"/>
    </location>
</feature>
<proteinExistence type="predicted"/>